<comment type="pathway">
    <text evidence="4">Metabolic intermediate biosynthesis; chorismate biosynthesis; chorismate from D-erythrose 4-phosphate and phosphoenolpyruvate: step 3/7.</text>
</comment>
<gene>
    <name evidence="4 5" type="primary">aroD</name>
    <name evidence="5" type="ORF">NE663_01355</name>
</gene>
<dbReference type="EC" id="4.2.1.10" evidence="4"/>
<feature type="active site" description="Schiff-base intermediate with substrate" evidence="4">
    <location>
        <position position="179"/>
    </location>
</feature>
<evidence type="ECO:0000256" key="1">
    <source>
        <dbReference type="ARBA" id="ARBA00001864"/>
    </source>
</evidence>
<feature type="binding site" evidence="4">
    <location>
        <position position="240"/>
    </location>
    <ligand>
        <name>3-dehydroquinate</name>
        <dbReference type="ChEBI" id="CHEBI:32364"/>
    </ligand>
</feature>
<keyword evidence="2 4" id="KW-0456">Lyase</keyword>
<comment type="function">
    <text evidence="4">Involved in the third step of the chorismate pathway, which leads to the biosynthesis of aromatic amino acids. Catalyzes the cis-dehydration of 3-dehydroquinate (DHQ) and introduces the first double bond of the aromatic ring to yield 3-dehydroshikimate.</text>
</comment>
<keyword evidence="6" id="KW-1185">Reference proteome</keyword>
<feature type="active site" description="Proton donor/acceptor" evidence="4">
    <location>
        <position position="152"/>
    </location>
</feature>
<organism evidence="5 6">
    <name type="scientific">Massilicoli timonensis</name>
    <dbReference type="NCBI Taxonomy" id="2015901"/>
    <lineage>
        <taxon>Bacteria</taxon>
        <taxon>Bacillati</taxon>
        <taxon>Bacillota</taxon>
        <taxon>Erysipelotrichia</taxon>
        <taxon>Erysipelotrichales</taxon>
        <taxon>Erysipelotrichaceae</taxon>
        <taxon>Massilicoli</taxon>
    </lineage>
</organism>
<comment type="subunit">
    <text evidence="4">Homodimer.</text>
</comment>
<evidence type="ECO:0000256" key="3">
    <source>
        <dbReference type="ARBA" id="ARBA00023270"/>
    </source>
</evidence>
<dbReference type="InterPro" id="IPR018508">
    <property type="entry name" value="3-dehydroquinate_DH_AS"/>
</dbReference>
<feature type="binding site" evidence="4">
    <location>
        <position position="221"/>
    </location>
    <ligand>
        <name>3-dehydroquinate</name>
        <dbReference type="ChEBI" id="CHEBI:32364"/>
    </ligand>
</feature>
<dbReference type="Pfam" id="PF01487">
    <property type="entry name" value="DHquinase_I"/>
    <property type="match status" value="1"/>
</dbReference>
<proteinExistence type="inferred from homology"/>
<dbReference type="InterPro" id="IPR013785">
    <property type="entry name" value="Aldolase_TIM"/>
</dbReference>
<dbReference type="NCBIfam" id="TIGR01093">
    <property type="entry name" value="aroD"/>
    <property type="match status" value="1"/>
</dbReference>
<feature type="binding site" evidence="4">
    <location>
        <position position="244"/>
    </location>
    <ligand>
        <name>3-dehydroquinate</name>
        <dbReference type="ChEBI" id="CHEBI:32364"/>
    </ligand>
</feature>
<dbReference type="InterPro" id="IPR001381">
    <property type="entry name" value="DHquinase_I"/>
</dbReference>
<dbReference type="EMBL" id="JANGCH010000002">
    <property type="protein sequence ID" value="MCQ5120904.1"/>
    <property type="molecule type" value="Genomic_DNA"/>
</dbReference>
<keyword evidence="3 4" id="KW-0704">Schiff base</keyword>
<dbReference type="PANTHER" id="PTHR43699:SF1">
    <property type="entry name" value="3-DEHYDROQUINATE DEHYDRATASE"/>
    <property type="match status" value="1"/>
</dbReference>
<evidence type="ECO:0000313" key="6">
    <source>
        <dbReference type="Proteomes" id="UP001524435"/>
    </source>
</evidence>
<sequence length="266" mass="30436">MKERRAGDQMEKMMMKEKQSEIKEPLICVPLTGSSPERILAEAEKCREAKVAMVEWRLDCYDDCFCFPKMLAFLKKLREILHEQQLLATFRTRKEGGNKACETAQYIELYEHLIKSDLIDLIDVELSMGEKAVDQLMTLAHENNRKVILSYHNFQQTPPPATLLRYFDQMASLNADLLKIAVMPQTEEDVIQLMLAAREAHQRYHKPLIAIAMGELGKITRVCAEFLGSAVTFASIDHSSAPGQIPISQMRRYLSFFHSIAAQLKE</sequence>
<dbReference type="Proteomes" id="UP001524435">
    <property type="component" value="Unassembled WGS sequence"/>
</dbReference>
<keyword evidence="4" id="KW-0028">Amino-acid biosynthesis</keyword>
<comment type="similarity">
    <text evidence="4">Belongs to the type-I 3-dehydroquinase family.</text>
</comment>
<dbReference type="SUPFAM" id="SSF51569">
    <property type="entry name" value="Aldolase"/>
    <property type="match status" value="1"/>
</dbReference>
<dbReference type="HAMAP" id="MF_00214">
    <property type="entry name" value="AroD"/>
    <property type="match status" value="1"/>
</dbReference>
<reference evidence="5 6" key="1">
    <citation type="submission" date="2022-06" db="EMBL/GenBank/DDBJ databases">
        <title>Isolation of gut microbiota from human fecal samples.</title>
        <authorList>
            <person name="Pamer E.G."/>
            <person name="Barat B."/>
            <person name="Waligurski E."/>
            <person name="Medina S."/>
            <person name="Paddock L."/>
            <person name="Mostad J."/>
        </authorList>
    </citation>
    <scope>NUCLEOTIDE SEQUENCE [LARGE SCALE GENOMIC DNA]</scope>
    <source>
        <strain evidence="5 6">DFI.6.1</strain>
    </source>
</reference>
<dbReference type="PANTHER" id="PTHR43699">
    <property type="entry name" value="3-DEHYDROQUINATE DEHYDRATASE"/>
    <property type="match status" value="1"/>
</dbReference>
<name>A0ABT1SI61_9FIRM</name>
<comment type="caution">
    <text evidence="4">Lacks conserved residue(s) required for the propagation of feature annotation.</text>
</comment>
<comment type="catalytic activity">
    <reaction evidence="1 4">
        <text>3-dehydroquinate = 3-dehydroshikimate + H2O</text>
        <dbReference type="Rhea" id="RHEA:21096"/>
        <dbReference type="ChEBI" id="CHEBI:15377"/>
        <dbReference type="ChEBI" id="CHEBI:16630"/>
        <dbReference type="ChEBI" id="CHEBI:32364"/>
        <dbReference type="EC" id="4.2.1.10"/>
    </reaction>
</comment>
<evidence type="ECO:0000256" key="2">
    <source>
        <dbReference type="ARBA" id="ARBA00023239"/>
    </source>
</evidence>
<comment type="caution">
    <text evidence="5">The sequence shown here is derived from an EMBL/GenBank/DDBJ whole genome shotgun (WGS) entry which is preliminary data.</text>
</comment>
<feature type="binding site" evidence="4">
    <location>
        <begin position="55"/>
        <end position="57"/>
    </location>
    <ligand>
        <name>3-dehydroquinate</name>
        <dbReference type="ChEBI" id="CHEBI:32364"/>
    </ligand>
</feature>
<feature type="binding site" evidence="4">
    <location>
        <position position="91"/>
    </location>
    <ligand>
        <name>3-dehydroquinate</name>
        <dbReference type="ChEBI" id="CHEBI:32364"/>
    </ligand>
</feature>
<accession>A0ABT1SI61</accession>
<protein>
    <recommendedName>
        <fullName evidence="4">3-dehydroquinate dehydratase</fullName>
        <shortName evidence="4">3-dehydroquinase</shortName>
        <ecNumber evidence="4">4.2.1.10</ecNumber>
    </recommendedName>
    <alternativeName>
        <fullName evidence="4">Type I DHQase</fullName>
    </alternativeName>
    <alternativeName>
        <fullName evidence="4">Type I dehydroquinase</fullName>
        <shortName evidence="4">DHQ1</shortName>
    </alternativeName>
</protein>
<dbReference type="Gene3D" id="3.20.20.70">
    <property type="entry name" value="Aldolase class I"/>
    <property type="match status" value="1"/>
</dbReference>
<dbReference type="InterPro" id="IPR050146">
    <property type="entry name" value="Type-I_3-dehydroquinase"/>
</dbReference>
<dbReference type="GO" id="GO:0003855">
    <property type="term" value="F:3-dehydroquinate dehydratase activity"/>
    <property type="evidence" value="ECO:0007669"/>
    <property type="project" value="UniProtKB-EC"/>
</dbReference>
<dbReference type="CDD" id="cd00502">
    <property type="entry name" value="DHQase_I"/>
    <property type="match status" value="1"/>
</dbReference>
<dbReference type="PROSITE" id="PS01028">
    <property type="entry name" value="DEHYDROQUINASE_I"/>
    <property type="match status" value="1"/>
</dbReference>
<keyword evidence="4" id="KW-0057">Aromatic amino acid biosynthesis</keyword>
<evidence type="ECO:0000256" key="4">
    <source>
        <dbReference type="HAMAP-Rule" id="MF_00214"/>
    </source>
</evidence>
<evidence type="ECO:0000313" key="5">
    <source>
        <dbReference type="EMBL" id="MCQ5120904.1"/>
    </source>
</evidence>